<evidence type="ECO:0000313" key="2">
    <source>
        <dbReference type="Proteomes" id="UP000253729"/>
    </source>
</evidence>
<evidence type="ECO:0000313" key="1">
    <source>
        <dbReference type="EMBL" id="RDH34981.1"/>
    </source>
</evidence>
<reference evidence="1 2" key="1">
    <citation type="submission" date="2018-07" db="EMBL/GenBank/DDBJ databases">
        <title>The genomes of Aspergillus section Nigri reveals drivers in fungal speciation.</title>
        <authorList>
            <consortium name="DOE Joint Genome Institute"/>
            <person name="Vesth T.C."/>
            <person name="Nybo J."/>
            <person name="Theobald S."/>
            <person name="Brandl J."/>
            <person name="Frisvad J.C."/>
            <person name="Nielsen K.F."/>
            <person name="Lyhne E.K."/>
            <person name="Kogle M.E."/>
            <person name="Kuo A."/>
            <person name="Riley R."/>
            <person name="Clum A."/>
            <person name="Nolan M."/>
            <person name="Lipzen A."/>
            <person name="Salamov A."/>
            <person name="Henrissat B."/>
            <person name="Wiebenga A."/>
            <person name="De vries R.P."/>
            <person name="Grigoriev I.V."/>
            <person name="Mortensen U.H."/>
            <person name="Andersen M.R."/>
            <person name="Baker S.E."/>
        </authorList>
    </citation>
    <scope>NUCLEOTIDE SEQUENCE [LARGE SCALE GENOMIC DNA]</scope>
    <source>
        <strain evidence="1 2">CBS 139.54b</strain>
    </source>
</reference>
<dbReference type="AlphaFoldDB" id="A0A3F3Q723"/>
<proteinExistence type="predicted"/>
<sequence length="265" mass="30531">MISKYSQHVFKQILEENQLGHLSRFFGNTLGIPNASWSDLIVELGERSQNDCVDFDEIYAIYRCLSEQEIFHFADDLRQVREYEDKSLIFGMTNDEPGWYRISECLWSSTTGIRGKVTLNDNYEDPKDIFIDILGVKTLTLQMVDDELLETSRRSTIGETKSKVWFFNALLPTERHCADPAPLLERPVFPIIYPDGTEGLSSAETEFAIPDREHLASQSRGRTKMLDVSLEEVRRLKDFFEWTDLANRYLSASIKELTSFSGETT</sequence>
<dbReference type="GeneID" id="38139480"/>
<keyword evidence="2" id="KW-1185">Reference proteome</keyword>
<name>A0A3F3Q723_9EURO</name>
<dbReference type="RefSeq" id="XP_026628003.1">
    <property type="nucleotide sequence ID" value="XM_026771124.1"/>
</dbReference>
<dbReference type="STRING" id="1341132.A0A3F3Q723"/>
<protein>
    <submittedName>
        <fullName evidence="1">Uncharacterized protein</fullName>
    </submittedName>
</protein>
<accession>A0A3F3Q723</accession>
<organism evidence="1 2">
    <name type="scientific">Aspergillus welwitschiae</name>
    <dbReference type="NCBI Taxonomy" id="1341132"/>
    <lineage>
        <taxon>Eukaryota</taxon>
        <taxon>Fungi</taxon>
        <taxon>Dikarya</taxon>
        <taxon>Ascomycota</taxon>
        <taxon>Pezizomycotina</taxon>
        <taxon>Eurotiomycetes</taxon>
        <taxon>Eurotiomycetidae</taxon>
        <taxon>Eurotiales</taxon>
        <taxon>Aspergillaceae</taxon>
        <taxon>Aspergillus</taxon>
        <taxon>Aspergillus subgen. Circumdati</taxon>
    </lineage>
</organism>
<dbReference type="EMBL" id="KZ852041">
    <property type="protein sequence ID" value="RDH34981.1"/>
    <property type="molecule type" value="Genomic_DNA"/>
</dbReference>
<dbReference type="Proteomes" id="UP000253729">
    <property type="component" value="Unassembled WGS sequence"/>
</dbReference>
<gene>
    <name evidence="1" type="ORF">BDQ94DRAFT_168669</name>
</gene>